<dbReference type="InterPro" id="IPR011761">
    <property type="entry name" value="ATP-grasp"/>
</dbReference>
<reference evidence="6" key="1">
    <citation type="submission" date="2024-07" db="EMBL/GenBank/DDBJ databases">
        <authorList>
            <person name="Yu S.T."/>
        </authorList>
    </citation>
    <scope>NUCLEOTIDE SEQUENCE</scope>
    <source>
        <strain evidence="6">R21</strain>
    </source>
</reference>
<proteinExistence type="predicted"/>
<protein>
    <submittedName>
        <fullName evidence="6">ATP-grasp domain-containing protein</fullName>
    </submittedName>
</protein>
<name>A0AB39NYK4_9ACTN</name>
<gene>
    <name evidence="6" type="ORF">AB5J56_02785</name>
</gene>
<dbReference type="PROSITE" id="PS50975">
    <property type="entry name" value="ATP_GRASP"/>
    <property type="match status" value="1"/>
</dbReference>
<dbReference type="Gene3D" id="3.30.470.20">
    <property type="entry name" value="ATP-grasp fold, B domain"/>
    <property type="match status" value="1"/>
</dbReference>
<evidence type="ECO:0000256" key="1">
    <source>
        <dbReference type="ARBA" id="ARBA00022598"/>
    </source>
</evidence>
<dbReference type="AlphaFoldDB" id="A0AB39NYK4"/>
<dbReference type="SMART" id="SM01209">
    <property type="entry name" value="GARS_A"/>
    <property type="match status" value="1"/>
</dbReference>
<evidence type="ECO:0000259" key="5">
    <source>
        <dbReference type="PROSITE" id="PS50975"/>
    </source>
</evidence>
<accession>A0AB39NYK4</accession>
<evidence type="ECO:0000256" key="3">
    <source>
        <dbReference type="ARBA" id="ARBA00022840"/>
    </source>
</evidence>
<keyword evidence="3 4" id="KW-0067">ATP-binding</keyword>
<evidence type="ECO:0000313" key="6">
    <source>
        <dbReference type="EMBL" id="XDQ23683.1"/>
    </source>
</evidence>
<dbReference type="GO" id="GO:0016874">
    <property type="term" value="F:ligase activity"/>
    <property type="evidence" value="ECO:0007669"/>
    <property type="project" value="UniProtKB-KW"/>
</dbReference>
<dbReference type="Pfam" id="PF13535">
    <property type="entry name" value="ATP-grasp_4"/>
    <property type="match status" value="1"/>
</dbReference>
<keyword evidence="2 4" id="KW-0547">Nucleotide-binding</keyword>
<sequence>MPIHSMNDRVAVIVDGHSTGALLAPAFAAFGINAVHVENRTERSAAHLRTFAPENYLDCLSFGGDWAALLTELKPYRIGWVVAGTDSGTGTADRLADLLGLKERNPADSSTARRDKLAMQQALREAGVPTAWFASARSSLEARRLAAEHGGTVVVKPLRSGGTDGVSVCHDPEQVALAVEALTASRTIYGEVNDVVLLQEHLDGDEYMVNTISADGRHRVSEVWRSEKTLVGSAPVYDYTELVTADQPGVGLVIDYVRSILDALDIRWGPAHTEVIVTTDGPRLVETAPRLQGTLDISATTRATGRNLVADTVHALVDPAFLALAALCDTPLLRPILGVSFICPVSGTLRSDLDWARMRSLPSFHSLLAPVGRAGDPVRRTSDLFTRPGALYLVHTDRAVLKRDHATIRAWERNGFYDVEPDRT</sequence>
<evidence type="ECO:0000256" key="2">
    <source>
        <dbReference type="ARBA" id="ARBA00022741"/>
    </source>
</evidence>
<dbReference type="SUPFAM" id="SSF56059">
    <property type="entry name" value="Glutathione synthetase ATP-binding domain-like"/>
    <property type="match status" value="1"/>
</dbReference>
<dbReference type="GO" id="GO:0046872">
    <property type="term" value="F:metal ion binding"/>
    <property type="evidence" value="ECO:0007669"/>
    <property type="project" value="InterPro"/>
</dbReference>
<dbReference type="RefSeq" id="WP_369229636.1">
    <property type="nucleotide sequence ID" value="NZ_CP163435.1"/>
</dbReference>
<keyword evidence="1" id="KW-0436">Ligase</keyword>
<evidence type="ECO:0000256" key="4">
    <source>
        <dbReference type="PROSITE-ProRule" id="PRU00409"/>
    </source>
</evidence>
<dbReference type="PANTHER" id="PTHR43585:SF2">
    <property type="entry name" value="ATP-GRASP ENZYME FSQD"/>
    <property type="match status" value="1"/>
</dbReference>
<dbReference type="InterPro" id="IPR052032">
    <property type="entry name" value="ATP-dep_AA_Ligase"/>
</dbReference>
<dbReference type="NCBIfam" id="NF005543">
    <property type="entry name" value="PRK07206.1"/>
    <property type="match status" value="1"/>
</dbReference>
<dbReference type="PANTHER" id="PTHR43585">
    <property type="entry name" value="FUMIPYRROLE BIOSYNTHESIS PROTEIN C"/>
    <property type="match status" value="1"/>
</dbReference>
<organism evidence="6">
    <name type="scientific">Streptomyces sp. R21</name>
    <dbReference type="NCBI Taxonomy" id="3238627"/>
    <lineage>
        <taxon>Bacteria</taxon>
        <taxon>Bacillati</taxon>
        <taxon>Actinomycetota</taxon>
        <taxon>Actinomycetes</taxon>
        <taxon>Kitasatosporales</taxon>
        <taxon>Streptomycetaceae</taxon>
        <taxon>Streptomyces</taxon>
    </lineage>
</organism>
<dbReference type="GO" id="GO:0005524">
    <property type="term" value="F:ATP binding"/>
    <property type="evidence" value="ECO:0007669"/>
    <property type="project" value="UniProtKB-UniRule"/>
</dbReference>
<dbReference type="EMBL" id="CP163435">
    <property type="protein sequence ID" value="XDQ23683.1"/>
    <property type="molecule type" value="Genomic_DNA"/>
</dbReference>
<feature type="domain" description="ATP-grasp" evidence="5">
    <location>
        <begin position="120"/>
        <end position="317"/>
    </location>
</feature>